<evidence type="ECO:0000313" key="5">
    <source>
        <dbReference type="Proteomes" id="UP001165444"/>
    </source>
</evidence>
<name>A0ABT0C5I4_9BACT</name>
<dbReference type="Proteomes" id="UP001165444">
    <property type="component" value="Unassembled WGS sequence"/>
</dbReference>
<dbReference type="EMBL" id="JAKZMM010000063">
    <property type="protein sequence ID" value="MCJ2382210.1"/>
    <property type="molecule type" value="Genomic_DNA"/>
</dbReference>
<dbReference type="PANTHER" id="PTHR48111">
    <property type="entry name" value="REGULATOR OF RPOS"/>
    <property type="match status" value="1"/>
</dbReference>
<dbReference type="InterPro" id="IPR039420">
    <property type="entry name" value="WalR-like"/>
</dbReference>
<evidence type="ECO:0000256" key="1">
    <source>
        <dbReference type="ARBA" id="ARBA00023125"/>
    </source>
</evidence>
<sequence>MKRIYNVVIIDDDQASIDNLVACLNSFQMLEIAGTARNGHLGKKIIAKNKPDLLFLDMELTDMSGIDMFNEIKNEIDWSMRVIIYSAHDKYMLQAFREVAFDYLLKPIDPLELETIISRTLEDINSELIPVAPPYIQLRSLSKDHKAFIIATPTNDLQVFHTEDIGYFKYNQERKLWEVYPCNQSPIALRRNTTAEYILKSSPEFVQIHQSCIININYLGTIKEKRCVLYPPFDQANDLIISNIFHKKLLKIFQQF</sequence>
<proteinExistence type="predicted"/>
<dbReference type="PROSITE" id="PS50110">
    <property type="entry name" value="RESPONSE_REGULATORY"/>
    <property type="match status" value="1"/>
</dbReference>
<dbReference type="InterPro" id="IPR001789">
    <property type="entry name" value="Sig_transdc_resp-reg_receiver"/>
</dbReference>
<organism evidence="4 5">
    <name type="scientific">Parabacteroides faecalis</name>
    <dbReference type="NCBI Taxonomy" id="2924040"/>
    <lineage>
        <taxon>Bacteria</taxon>
        <taxon>Pseudomonadati</taxon>
        <taxon>Bacteroidota</taxon>
        <taxon>Bacteroidia</taxon>
        <taxon>Bacteroidales</taxon>
        <taxon>Tannerellaceae</taxon>
        <taxon>Parabacteroides</taxon>
    </lineage>
</organism>
<gene>
    <name evidence="4" type="ORF">MUN53_16605</name>
</gene>
<accession>A0ABT0C5I4</accession>
<keyword evidence="5" id="KW-1185">Reference proteome</keyword>
<evidence type="ECO:0000259" key="3">
    <source>
        <dbReference type="PROSITE" id="PS50110"/>
    </source>
</evidence>
<evidence type="ECO:0000256" key="2">
    <source>
        <dbReference type="PROSITE-ProRule" id="PRU00169"/>
    </source>
</evidence>
<comment type="caution">
    <text evidence="4">The sequence shown here is derived from an EMBL/GenBank/DDBJ whole genome shotgun (WGS) entry which is preliminary data.</text>
</comment>
<dbReference type="Pfam" id="PF00072">
    <property type="entry name" value="Response_reg"/>
    <property type="match status" value="1"/>
</dbReference>
<dbReference type="InterPro" id="IPR011006">
    <property type="entry name" value="CheY-like_superfamily"/>
</dbReference>
<protein>
    <submittedName>
        <fullName evidence="4">Response regulator</fullName>
    </submittedName>
</protein>
<reference evidence="4 5" key="1">
    <citation type="submission" date="2022-03" db="EMBL/GenBank/DDBJ databases">
        <title>Parabacteroides sp. nov. isolated from swine feces.</title>
        <authorList>
            <person name="Bak J.E."/>
        </authorList>
    </citation>
    <scope>NUCLEOTIDE SEQUENCE [LARGE SCALE GENOMIC DNA]</scope>
    <source>
        <strain evidence="4 5">AGMB00274</strain>
    </source>
</reference>
<dbReference type="SUPFAM" id="SSF52172">
    <property type="entry name" value="CheY-like"/>
    <property type="match status" value="1"/>
</dbReference>
<dbReference type="PANTHER" id="PTHR48111:SF69">
    <property type="entry name" value="RESPONSE REGULATOR RECEIVER"/>
    <property type="match status" value="1"/>
</dbReference>
<keyword evidence="2" id="KW-0597">Phosphoprotein</keyword>
<dbReference type="RefSeq" id="WP_243326530.1">
    <property type="nucleotide sequence ID" value="NZ_JAKZMM010000063.1"/>
</dbReference>
<dbReference type="SMART" id="SM00448">
    <property type="entry name" value="REC"/>
    <property type="match status" value="1"/>
</dbReference>
<feature type="domain" description="Response regulatory" evidence="3">
    <location>
        <begin position="6"/>
        <end position="121"/>
    </location>
</feature>
<keyword evidence="1" id="KW-0238">DNA-binding</keyword>
<evidence type="ECO:0000313" key="4">
    <source>
        <dbReference type="EMBL" id="MCJ2382210.1"/>
    </source>
</evidence>
<dbReference type="Gene3D" id="2.40.50.1020">
    <property type="entry name" value="LytTr DNA-binding domain"/>
    <property type="match status" value="1"/>
</dbReference>
<feature type="modified residue" description="4-aspartylphosphate" evidence="2">
    <location>
        <position position="57"/>
    </location>
</feature>
<dbReference type="Gene3D" id="3.40.50.2300">
    <property type="match status" value="1"/>
</dbReference>